<dbReference type="RefSeq" id="WP_188400620.1">
    <property type="nucleotide sequence ID" value="NZ_BMCE01000001.1"/>
</dbReference>
<name>A0ABS2ZDL3_9BACL</name>
<dbReference type="Gene3D" id="3.30.530.20">
    <property type="match status" value="1"/>
</dbReference>
<comment type="caution">
    <text evidence="1">The sequence shown here is derived from an EMBL/GenBank/DDBJ whole genome shotgun (WGS) entry which is preliminary data.</text>
</comment>
<proteinExistence type="predicted"/>
<sequence>MVSILIAGILFLSFIVIAFFIPKGWCVKQTAFIHTSVEQMYDFLLCVKNWPKWQSDNEEEIAFLYVGPEKGEGSAQYWEINGVAASLRLIQCEYLRNINYQMRINHGETRLDYKLELLRAENSVTLIWSCEGISNNNPLDRYASLIYGWRVKKEMKKALVKLKEVYHAQEKIKQSA</sequence>
<evidence type="ECO:0000313" key="2">
    <source>
        <dbReference type="Proteomes" id="UP001319060"/>
    </source>
</evidence>
<keyword evidence="2" id="KW-1185">Reference proteome</keyword>
<protein>
    <recommendedName>
        <fullName evidence="3">Polyketide cyclase</fullName>
    </recommendedName>
</protein>
<dbReference type="SUPFAM" id="SSF55961">
    <property type="entry name" value="Bet v1-like"/>
    <property type="match status" value="1"/>
</dbReference>
<dbReference type="EMBL" id="JAFHKS010000044">
    <property type="protein sequence ID" value="MBN3546278.1"/>
    <property type="molecule type" value="Genomic_DNA"/>
</dbReference>
<dbReference type="Proteomes" id="UP001319060">
    <property type="component" value="Unassembled WGS sequence"/>
</dbReference>
<organism evidence="1 2">
    <name type="scientific">Fictibacillus barbaricus</name>
    <dbReference type="NCBI Taxonomy" id="182136"/>
    <lineage>
        <taxon>Bacteria</taxon>
        <taxon>Bacillati</taxon>
        <taxon>Bacillota</taxon>
        <taxon>Bacilli</taxon>
        <taxon>Bacillales</taxon>
        <taxon>Fictibacillaceae</taxon>
        <taxon>Fictibacillus</taxon>
    </lineage>
</organism>
<reference evidence="1 2" key="1">
    <citation type="submission" date="2021-01" db="EMBL/GenBank/DDBJ databases">
        <title>Genome Sequencing of Type Strains.</title>
        <authorList>
            <person name="Lemaire J.F."/>
            <person name="Inderbitzin P."/>
            <person name="Collins S.B."/>
            <person name="Wespe N."/>
            <person name="Knight-Connoni V."/>
        </authorList>
    </citation>
    <scope>NUCLEOTIDE SEQUENCE [LARGE SCALE GENOMIC DNA]</scope>
    <source>
        <strain evidence="1 2">DSM 14730</strain>
    </source>
</reference>
<dbReference type="InterPro" id="IPR023393">
    <property type="entry name" value="START-like_dom_sf"/>
</dbReference>
<evidence type="ECO:0000313" key="1">
    <source>
        <dbReference type="EMBL" id="MBN3546278.1"/>
    </source>
</evidence>
<accession>A0ABS2ZDL3</accession>
<evidence type="ECO:0008006" key="3">
    <source>
        <dbReference type="Google" id="ProtNLM"/>
    </source>
</evidence>
<gene>
    <name evidence="1" type="ORF">JYA64_13315</name>
</gene>